<dbReference type="GO" id="GO:0005737">
    <property type="term" value="C:cytoplasm"/>
    <property type="evidence" value="ECO:0007669"/>
    <property type="project" value="GOC"/>
</dbReference>
<evidence type="ECO:0000313" key="3">
    <source>
        <dbReference type="EMBL" id="KAK4147126.1"/>
    </source>
</evidence>
<dbReference type="AlphaFoldDB" id="A0AAN6ZS58"/>
<gene>
    <name evidence="3" type="ORF">C8A04DRAFT_9157</name>
</gene>
<dbReference type="InterPro" id="IPR046362">
    <property type="entry name" value="Zw10/DSL1_C_sf"/>
</dbReference>
<comment type="caution">
    <text evidence="3">The sequence shown here is derived from an EMBL/GenBank/DDBJ whole genome shotgun (WGS) entry which is preliminary data.</text>
</comment>
<dbReference type="GO" id="GO:0006888">
    <property type="term" value="P:endoplasmic reticulum to Golgi vesicle-mediated transport"/>
    <property type="evidence" value="ECO:0007669"/>
    <property type="project" value="TreeGrafter"/>
</dbReference>
<accession>A0AAN6ZS58</accession>
<dbReference type="GeneID" id="87821989"/>
<feature type="domain" description="ZW10 C-terminal helical" evidence="2">
    <location>
        <begin position="709"/>
        <end position="859"/>
    </location>
</feature>
<evidence type="ECO:0000313" key="4">
    <source>
        <dbReference type="Proteomes" id="UP001302676"/>
    </source>
</evidence>
<dbReference type="InterPro" id="IPR055148">
    <property type="entry name" value="ZW10_C_2"/>
</dbReference>
<reference evidence="3" key="2">
    <citation type="submission" date="2023-05" db="EMBL/GenBank/DDBJ databases">
        <authorList>
            <consortium name="Lawrence Berkeley National Laboratory"/>
            <person name="Steindorff A."/>
            <person name="Hensen N."/>
            <person name="Bonometti L."/>
            <person name="Westerberg I."/>
            <person name="Brannstrom I.O."/>
            <person name="Guillou S."/>
            <person name="Cros-Aarteil S."/>
            <person name="Calhoun S."/>
            <person name="Haridas S."/>
            <person name="Kuo A."/>
            <person name="Mondo S."/>
            <person name="Pangilinan J."/>
            <person name="Riley R."/>
            <person name="Labutti K."/>
            <person name="Andreopoulos B."/>
            <person name="Lipzen A."/>
            <person name="Chen C."/>
            <person name="Yanf M."/>
            <person name="Daum C."/>
            <person name="Ng V."/>
            <person name="Clum A."/>
            <person name="Ohm R."/>
            <person name="Martin F."/>
            <person name="Silar P."/>
            <person name="Natvig D."/>
            <person name="Lalanne C."/>
            <person name="Gautier V."/>
            <person name="Ament-Velasquez S.L."/>
            <person name="Kruys A."/>
            <person name="Hutchinson M.I."/>
            <person name="Powell A.J."/>
            <person name="Barry K."/>
            <person name="Miller A.N."/>
            <person name="Grigoriev I.V."/>
            <person name="Debuchy R."/>
            <person name="Gladieux P."/>
            <person name="Thoren M.H."/>
            <person name="Johannesson H."/>
        </authorList>
    </citation>
    <scope>NUCLEOTIDE SEQUENCE</scope>
    <source>
        <strain evidence="3">CBS 141.50</strain>
    </source>
</reference>
<organism evidence="3 4">
    <name type="scientific">Dichotomopilus funicola</name>
    <dbReference type="NCBI Taxonomy" id="1934379"/>
    <lineage>
        <taxon>Eukaryota</taxon>
        <taxon>Fungi</taxon>
        <taxon>Dikarya</taxon>
        <taxon>Ascomycota</taxon>
        <taxon>Pezizomycotina</taxon>
        <taxon>Sordariomycetes</taxon>
        <taxon>Sordariomycetidae</taxon>
        <taxon>Sordariales</taxon>
        <taxon>Chaetomiaceae</taxon>
        <taxon>Dichotomopilus</taxon>
    </lineage>
</organism>
<reference evidence="3" key="1">
    <citation type="journal article" date="2023" name="Mol. Phylogenet. Evol.">
        <title>Genome-scale phylogeny and comparative genomics of the fungal order Sordariales.</title>
        <authorList>
            <person name="Hensen N."/>
            <person name="Bonometti L."/>
            <person name="Westerberg I."/>
            <person name="Brannstrom I.O."/>
            <person name="Guillou S."/>
            <person name="Cros-Aarteil S."/>
            <person name="Calhoun S."/>
            <person name="Haridas S."/>
            <person name="Kuo A."/>
            <person name="Mondo S."/>
            <person name="Pangilinan J."/>
            <person name="Riley R."/>
            <person name="LaButti K."/>
            <person name="Andreopoulos B."/>
            <person name="Lipzen A."/>
            <person name="Chen C."/>
            <person name="Yan M."/>
            <person name="Daum C."/>
            <person name="Ng V."/>
            <person name="Clum A."/>
            <person name="Steindorff A."/>
            <person name="Ohm R.A."/>
            <person name="Martin F."/>
            <person name="Silar P."/>
            <person name="Natvig D.O."/>
            <person name="Lalanne C."/>
            <person name="Gautier V."/>
            <person name="Ament-Velasquez S.L."/>
            <person name="Kruys A."/>
            <person name="Hutchinson M.I."/>
            <person name="Powell A.J."/>
            <person name="Barry K."/>
            <person name="Miller A.N."/>
            <person name="Grigoriev I.V."/>
            <person name="Debuchy R."/>
            <person name="Gladieux P."/>
            <person name="Hiltunen Thoren M."/>
            <person name="Johannesson H."/>
        </authorList>
    </citation>
    <scope>NUCLEOTIDE SEQUENCE</scope>
    <source>
        <strain evidence="3">CBS 141.50</strain>
    </source>
</reference>
<feature type="region of interest" description="Disordered" evidence="1">
    <location>
        <begin position="433"/>
        <end position="541"/>
    </location>
</feature>
<dbReference type="GO" id="GO:0007094">
    <property type="term" value="P:mitotic spindle assembly checkpoint signaling"/>
    <property type="evidence" value="ECO:0007669"/>
    <property type="project" value="TreeGrafter"/>
</dbReference>
<keyword evidence="4" id="KW-1185">Reference proteome</keyword>
<dbReference type="GO" id="GO:1990423">
    <property type="term" value="C:RZZ complex"/>
    <property type="evidence" value="ECO:0007669"/>
    <property type="project" value="TreeGrafter"/>
</dbReference>
<feature type="region of interest" description="Disordered" evidence="1">
    <location>
        <begin position="773"/>
        <end position="795"/>
    </location>
</feature>
<name>A0AAN6ZS58_9PEZI</name>
<dbReference type="RefSeq" id="XP_062640497.1">
    <property type="nucleotide sequence ID" value="XM_062785376.1"/>
</dbReference>
<protein>
    <submittedName>
        <fullName evidence="3">Centromere/kinetochore protein zw10</fullName>
    </submittedName>
</protein>
<dbReference type="EMBL" id="MU853557">
    <property type="protein sequence ID" value="KAK4147126.1"/>
    <property type="molecule type" value="Genomic_DNA"/>
</dbReference>
<dbReference type="PANTHER" id="PTHR12205">
    <property type="entry name" value="CENTROMERE/KINETOCHORE PROTEIN ZW10"/>
    <property type="match status" value="1"/>
</dbReference>
<evidence type="ECO:0000256" key="1">
    <source>
        <dbReference type="SAM" id="MobiDB-lite"/>
    </source>
</evidence>
<evidence type="ECO:0000259" key="2">
    <source>
        <dbReference type="Pfam" id="PF22766"/>
    </source>
</evidence>
<dbReference type="Gene3D" id="1.10.357.150">
    <property type="match status" value="1"/>
</dbReference>
<proteinExistence type="predicted"/>
<dbReference type="Pfam" id="PF22766">
    <property type="entry name" value="ZW10_C2"/>
    <property type="match status" value="1"/>
</dbReference>
<sequence>MAAAEPPPARMAQALVDFSLYGSFPEDTVSSLPIDAESLPAAIKALADAKAKLQAEIHAINEETAEDVKTWQANAQLVQDDILRSKALAAEIVKAAEAPVVSGQAVDEIEARADFLIRELNYNAQVQETLRGIRTVNRTLDEVEQARDERRILDALHLLEKSWKQLDIVGVKSCRAIKLLDVRAFELKSDVHEVFDHVWNALIHVDVDGHTVSIQSSREDEPMNLEDAVIGLRAYKEVDQRMDHLWKNLSQAILLPRMDLAKAALPGIRVEDGVLALRGSADNSIHSLFEDLDQVFSYLVQRLPPDLIDTISSSLLPDTIHRITSVWLDSAVPSSLHDMDGFQVVIEAAKTFCARLRALGFSNFGGLQEWTDNAPKVWLSKCREAALDSVRTKLSQGLGAPRQVEKVEKQMVSKTEGQQLVANAAVATADDHGWDAWDDGEQAGQEETPNGGADEPPGDEDDGTDAWGWGEEGGGEEEAAAEEPKKETKATASQPSKPDDDDDPSEAWGWGDEANTDNTDEANTKEPEPQKAPPVAPRAEPETRELILKETYSISSLPQPLLDLIFSIVQDGAALTKESYAGSPVATQAAGLFSLPTLALAVFRAVSPHYYAPGIGGNMYLYNDSGYLAEQLGEFAAAWKTREDISARAQNMLRLDNDVKTLQSFANRAYTNELAIQKTVLRDLLGGEQNLLHQPDTAASISSATARVLSLGTAWEDILARSVWQQAVGSLVDAVAAKMIADVMDLPSIGQDEAYNIAKLIASVEELDQLFLPSRGQPQDGDGGGGGGKKAEGDEVPMTAQFAGNWLRLKYLSEVLQSNLRDVRFLWVEGELSLYFTAEEVVDLIQASFEDNARTREVIRDVRANVRPLGGDGDEGGGW</sequence>
<dbReference type="Proteomes" id="UP001302676">
    <property type="component" value="Unassembled WGS sequence"/>
</dbReference>
<dbReference type="PANTHER" id="PTHR12205:SF0">
    <property type="entry name" value="CENTROMERE_KINETOCHORE PROTEIN ZW10 HOMOLOG"/>
    <property type="match status" value="1"/>
</dbReference>